<reference evidence="1 2" key="1">
    <citation type="journal article" date="2015" name="Infect. Genet. Evol.">
        <title>Genomic sequences of six botulinum neurotoxin-producing strains representing three clostridial species illustrate the mobility and diversity of botulinum neurotoxin genes.</title>
        <authorList>
            <person name="Smith T.J."/>
            <person name="Hill K.K."/>
            <person name="Xie G."/>
            <person name="Foley B.T."/>
            <person name="Williamson C.H."/>
            <person name="Foster J.T."/>
            <person name="Johnson S.L."/>
            <person name="Chertkov O."/>
            <person name="Teshima H."/>
            <person name="Gibbons H.S."/>
            <person name="Johnsky L.A."/>
            <person name="Karavis M.A."/>
            <person name="Smith L.A."/>
        </authorList>
    </citation>
    <scope>NUCLEOTIDE SEQUENCE [LARGE SCALE GENOMIC DNA]</scope>
    <source>
        <strain evidence="1">Sullivan</strain>
        <plasmid evidence="2">Plasmid pCBJ</plasmid>
    </source>
</reference>
<evidence type="ECO:0000313" key="2">
    <source>
        <dbReference type="Proteomes" id="UP000030635"/>
    </source>
</evidence>
<proteinExistence type="predicted"/>
<dbReference type="KEGG" id="cbv:U729_3253"/>
<evidence type="ECO:0000313" key="1">
    <source>
        <dbReference type="EMBL" id="AIY85348.1"/>
    </source>
</evidence>
<protein>
    <submittedName>
        <fullName evidence="1">Uncharacterized protein</fullName>
    </submittedName>
</protein>
<accession>A0A0A7G0I2</accession>
<keyword evidence="1" id="KW-0614">Plasmid</keyword>
<keyword evidence="2" id="KW-1185">Reference proteome</keyword>
<dbReference type="EMBL" id="CP006906">
    <property type="protein sequence ID" value="AIY85348.1"/>
    <property type="molecule type" value="Genomic_DNA"/>
</dbReference>
<name>A0A0A7G0I2_9CLOT</name>
<gene>
    <name evidence="1" type="ORF">U729_3253</name>
</gene>
<dbReference type="HOGENOM" id="CLU_2057265_0_0_9"/>
<organism evidence="1 2">
    <name type="scientific">Clostridium baratii str. Sullivan</name>
    <dbReference type="NCBI Taxonomy" id="1415775"/>
    <lineage>
        <taxon>Bacteria</taxon>
        <taxon>Bacillati</taxon>
        <taxon>Bacillota</taxon>
        <taxon>Clostridia</taxon>
        <taxon>Eubacteriales</taxon>
        <taxon>Clostridiaceae</taxon>
        <taxon>Clostridium</taxon>
    </lineage>
</organism>
<dbReference type="Proteomes" id="UP000030635">
    <property type="component" value="Plasmid pCBJ"/>
</dbReference>
<dbReference type="AlphaFoldDB" id="A0A0A7G0I2"/>
<dbReference type="RefSeq" id="WP_040113815.1">
    <property type="nucleotide sequence ID" value="NZ_CP006906.1"/>
</dbReference>
<sequence>MKVSLFGNISEVFDDVDISINDGKSNKVKFFTITDSSKISNETLSTVMCNYNNAHITVSCITFEEDIFNTLYLCSNKKAKVNGTIIANDKFTDIFEPCIPNFYESEFWVLVDKLEIINN</sequence>
<geneLocation type="plasmid" evidence="1 2">
    <name>pCBJ</name>
</geneLocation>